<name>A0A2G2ZIJ8_CAPAN</name>
<reference evidence="2 3" key="1">
    <citation type="journal article" date="2014" name="Nat. Genet.">
        <title>Genome sequence of the hot pepper provides insights into the evolution of pungency in Capsicum species.</title>
        <authorList>
            <person name="Kim S."/>
            <person name="Park M."/>
            <person name="Yeom S.I."/>
            <person name="Kim Y.M."/>
            <person name="Lee J.M."/>
            <person name="Lee H.A."/>
            <person name="Seo E."/>
            <person name="Choi J."/>
            <person name="Cheong K."/>
            <person name="Kim K.T."/>
            <person name="Jung K."/>
            <person name="Lee G.W."/>
            <person name="Oh S.K."/>
            <person name="Bae C."/>
            <person name="Kim S.B."/>
            <person name="Lee H.Y."/>
            <person name="Kim S.Y."/>
            <person name="Kim M.S."/>
            <person name="Kang B.C."/>
            <person name="Jo Y.D."/>
            <person name="Yang H.B."/>
            <person name="Jeong H.J."/>
            <person name="Kang W.H."/>
            <person name="Kwon J.K."/>
            <person name="Shin C."/>
            <person name="Lim J.Y."/>
            <person name="Park J.H."/>
            <person name="Huh J.H."/>
            <person name="Kim J.S."/>
            <person name="Kim B.D."/>
            <person name="Cohen O."/>
            <person name="Paran I."/>
            <person name="Suh M.C."/>
            <person name="Lee S.B."/>
            <person name="Kim Y.K."/>
            <person name="Shin Y."/>
            <person name="Noh S.J."/>
            <person name="Park J."/>
            <person name="Seo Y.S."/>
            <person name="Kwon S.Y."/>
            <person name="Kim H.A."/>
            <person name="Park J.M."/>
            <person name="Kim H.J."/>
            <person name="Choi S.B."/>
            <person name="Bosland P.W."/>
            <person name="Reeves G."/>
            <person name="Jo S.H."/>
            <person name="Lee B.W."/>
            <person name="Cho H.T."/>
            <person name="Choi H.S."/>
            <person name="Lee M.S."/>
            <person name="Yu Y."/>
            <person name="Do Choi Y."/>
            <person name="Park B.S."/>
            <person name="van Deynze A."/>
            <person name="Ashrafi H."/>
            <person name="Hill T."/>
            <person name="Kim W.T."/>
            <person name="Pai H.S."/>
            <person name="Ahn H.K."/>
            <person name="Yeam I."/>
            <person name="Giovannoni J.J."/>
            <person name="Rose J.K."/>
            <person name="Sorensen I."/>
            <person name="Lee S.J."/>
            <person name="Kim R.W."/>
            <person name="Choi I.Y."/>
            <person name="Choi B.S."/>
            <person name="Lim J.S."/>
            <person name="Lee Y.H."/>
            <person name="Choi D."/>
        </authorList>
    </citation>
    <scope>NUCLEOTIDE SEQUENCE [LARGE SCALE GENOMIC DNA]</scope>
    <source>
        <strain evidence="3">cv. CM334</strain>
    </source>
</reference>
<gene>
    <name evidence="2" type="ORF">T459_14766</name>
</gene>
<evidence type="ECO:0000313" key="3">
    <source>
        <dbReference type="Proteomes" id="UP000222542"/>
    </source>
</evidence>
<dbReference type="Gramene" id="PHT81751">
    <property type="protein sequence ID" value="PHT81751"/>
    <property type="gene ID" value="T459_14766"/>
</dbReference>
<dbReference type="Proteomes" id="UP000222542">
    <property type="component" value="Unassembled WGS sequence"/>
</dbReference>
<dbReference type="EMBL" id="AYRZ02000005">
    <property type="protein sequence ID" value="PHT81751.1"/>
    <property type="molecule type" value="Genomic_DNA"/>
</dbReference>
<feature type="coiled-coil region" evidence="1">
    <location>
        <begin position="93"/>
        <end position="155"/>
    </location>
</feature>
<keyword evidence="3" id="KW-1185">Reference proteome</keyword>
<organism evidence="2 3">
    <name type="scientific">Capsicum annuum</name>
    <name type="common">Capsicum pepper</name>
    <dbReference type="NCBI Taxonomy" id="4072"/>
    <lineage>
        <taxon>Eukaryota</taxon>
        <taxon>Viridiplantae</taxon>
        <taxon>Streptophyta</taxon>
        <taxon>Embryophyta</taxon>
        <taxon>Tracheophyta</taxon>
        <taxon>Spermatophyta</taxon>
        <taxon>Magnoliopsida</taxon>
        <taxon>eudicotyledons</taxon>
        <taxon>Gunneridae</taxon>
        <taxon>Pentapetalae</taxon>
        <taxon>asterids</taxon>
        <taxon>lamiids</taxon>
        <taxon>Solanales</taxon>
        <taxon>Solanaceae</taxon>
        <taxon>Solanoideae</taxon>
        <taxon>Capsiceae</taxon>
        <taxon>Capsicum</taxon>
    </lineage>
</organism>
<evidence type="ECO:0000256" key="1">
    <source>
        <dbReference type="SAM" id="Coils"/>
    </source>
</evidence>
<proteinExistence type="predicted"/>
<reference evidence="2 3" key="2">
    <citation type="journal article" date="2017" name="Genome Biol.">
        <title>New reference genome sequences of hot pepper reveal the massive evolution of plant disease-resistance genes by retroduplication.</title>
        <authorList>
            <person name="Kim S."/>
            <person name="Park J."/>
            <person name="Yeom S.I."/>
            <person name="Kim Y.M."/>
            <person name="Seo E."/>
            <person name="Kim K.T."/>
            <person name="Kim M.S."/>
            <person name="Lee J.M."/>
            <person name="Cheong K."/>
            <person name="Shin H.S."/>
            <person name="Kim S.B."/>
            <person name="Han K."/>
            <person name="Lee J."/>
            <person name="Park M."/>
            <person name="Lee H.A."/>
            <person name="Lee H.Y."/>
            <person name="Lee Y."/>
            <person name="Oh S."/>
            <person name="Lee J.H."/>
            <person name="Choi E."/>
            <person name="Choi E."/>
            <person name="Lee S.E."/>
            <person name="Jeon J."/>
            <person name="Kim H."/>
            <person name="Choi G."/>
            <person name="Song H."/>
            <person name="Lee J."/>
            <person name="Lee S.C."/>
            <person name="Kwon J.K."/>
            <person name="Lee H.Y."/>
            <person name="Koo N."/>
            <person name="Hong Y."/>
            <person name="Kim R.W."/>
            <person name="Kang W.H."/>
            <person name="Huh J.H."/>
            <person name="Kang B.C."/>
            <person name="Yang T.J."/>
            <person name="Lee Y.H."/>
            <person name="Bennetzen J.L."/>
            <person name="Choi D."/>
        </authorList>
    </citation>
    <scope>NUCLEOTIDE SEQUENCE [LARGE SCALE GENOMIC DNA]</scope>
    <source>
        <strain evidence="3">cv. CM334</strain>
    </source>
</reference>
<accession>A0A2G2ZIJ8</accession>
<dbReference type="AlphaFoldDB" id="A0A2G2ZIJ8"/>
<comment type="caution">
    <text evidence="2">The sequence shown here is derived from an EMBL/GenBank/DDBJ whole genome shotgun (WGS) entry which is preliminary data.</text>
</comment>
<dbReference type="OMA" id="INTPQEH"/>
<protein>
    <submittedName>
        <fullName evidence="2">Uncharacterized protein</fullName>
    </submittedName>
</protein>
<keyword evidence="1" id="KW-0175">Coiled coil</keyword>
<evidence type="ECO:0000313" key="2">
    <source>
        <dbReference type="EMBL" id="PHT81751.1"/>
    </source>
</evidence>
<sequence>METFSKLTCNNGVGPIINTPQEHGEEVPIVAKPLVLKAKDDVEVILNDMSGMGAYISPLQNSLGSFFRLVASYDQAQSTLIDKTIAIKESELYLKAKEQLELLLRERDEKSKEVFAACKSLEKARKKVKKLKTCQDIAKQEAAEMESKVSIAEEEFSKCSDVSLAMGNASKVMEKKKQVLEDALQDLVNYKLYLD</sequence>